<dbReference type="GO" id="GO:0016887">
    <property type="term" value="F:ATP hydrolysis activity"/>
    <property type="evidence" value="ECO:0007669"/>
    <property type="project" value="InterPro"/>
</dbReference>
<comment type="function">
    <text evidence="6">Part of the ABC transporter complex HmuTUV involved in hemin import. Responsible for energy coupling to the transport system.</text>
</comment>
<keyword evidence="5" id="KW-1278">Translocase</keyword>
<dbReference type="PANTHER" id="PTHR42794">
    <property type="entry name" value="HEMIN IMPORT ATP-BINDING PROTEIN HMUV"/>
    <property type="match status" value="1"/>
</dbReference>
<name>A0A4V2KTD3_9HYPH</name>
<comment type="similarity">
    <text evidence="1">Belongs to the ABC transporter superfamily.</text>
</comment>
<feature type="domain" description="ABC transporter" evidence="7">
    <location>
        <begin position="4"/>
        <end position="238"/>
    </location>
</feature>
<protein>
    <submittedName>
        <fullName evidence="8">ABC transporter ATP-binding protein</fullName>
    </submittedName>
</protein>
<keyword evidence="9" id="KW-1185">Reference proteome</keyword>
<proteinExistence type="inferred from homology"/>
<evidence type="ECO:0000313" key="9">
    <source>
        <dbReference type="Proteomes" id="UP000292781"/>
    </source>
</evidence>
<dbReference type="PANTHER" id="PTHR42794:SF1">
    <property type="entry name" value="HEMIN IMPORT ATP-BINDING PROTEIN HMUV"/>
    <property type="match status" value="1"/>
</dbReference>
<dbReference type="PROSITE" id="PS50893">
    <property type="entry name" value="ABC_TRANSPORTER_2"/>
    <property type="match status" value="1"/>
</dbReference>
<accession>A0A4V2KTD3</accession>
<evidence type="ECO:0000256" key="1">
    <source>
        <dbReference type="ARBA" id="ARBA00005417"/>
    </source>
</evidence>
<keyword evidence="2" id="KW-0813">Transport</keyword>
<evidence type="ECO:0000256" key="3">
    <source>
        <dbReference type="ARBA" id="ARBA00022741"/>
    </source>
</evidence>
<dbReference type="Proteomes" id="UP000292781">
    <property type="component" value="Unassembled WGS sequence"/>
</dbReference>
<dbReference type="EMBL" id="SJFN01000018">
    <property type="protein sequence ID" value="TBW36759.1"/>
    <property type="molecule type" value="Genomic_DNA"/>
</dbReference>
<dbReference type="Gene3D" id="3.40.50.300">
    <property type="entry name" value="P-loop containing nucleotide triphosphate hydrolases"/>
    <property type="match status" value="1"/>
</dbReference>
<evidence type="ECO:0000259" key="7">
    <source>
        <dbReference type="PROSITE" id="PS50893"/>
    </source>
</evidence>
<evidence type="ECO:0000313" key="8">
    <source>
        <dbReference type="EMBL" id="TBW36759.1"/>
    </source>
</evidence>
<dbReference type="AlphaFoldDB" id="A0A4V2KTD3"/>
<gene>
    <name evidence="8" type="ORF">EYW49_13020</name>
</gene>
<dbReference type="OrthoDB" id="9805601at2"/>
<keyword evidence="3" id="KW-0547">Nucleotide-binding</keyword>
<organism evidence="8 9">
    <name type="scientific">Siculibacillus lacustris</name>
    <dbReference type="NCBI Taxonomy" id="1549641"/>
    <lineage>
        <taxon>Bacteria</taxon>
        <taxon>Pseudomonadati</taxon>
        <taxon>Pseudomonadota</taxon>
        <taxon>Alphaproteobacteria</taxon>
        <taxon>Hyphomicrobiales</taxon>
        <taxon>Ancalomicrobiaceae</taxon>
        <taxon>Siculibacillus</taxon>
    </lineage>
</organism>
<dbReference type="Pfam" id="PF00005">
    <property type="entry name" value="ABC_tran"/>
    <property type="match status" value="1"/>
</dbReference>
<evidence type="ECO:0000256" key="6">
    <source>
        <dbReference type="ARBA" id="ARBA00037066"/>
    </source>
</evidence>
<dbReference type="InterPro" id="IPR003593">
    <property type="entry name" value="AAA+_ATPase"/>
</dbReference>
<dbReference type="SMART" id="SM00382">
    <property type="entry name" value="AAA"/>
    <property type="match status" value="1"/>
</dbReference>
<dbReference type="GO" id="GO:0005524">
    <property type="term" value="F:ATP binding"/>
    <property type="evidence" value="ECO:0007669"/>
    <property type="project" value="UniProtKB-KW"/>
</dbReference>
<keyword evidence="4 8" id="KW-0067">ATP-binding</keyword>
<dbReference type="RefSeq" id="WP_131310023.1">
    <property type="nucleotide sequence ID" value="NZ_SJFN01000018.1"/>
</dbReference>
<evidence type="ECO:0000256" key="4">
    <source>
        <dbReference type="ARBA" id="ARBA00022840"/>
    </source>
</evidence>
<evidence type="ECO:0000256" key="5">
    <source>
        <dbReference type="ARBA" id="ARBA00022967"/>
    </source>
</evidence>
<reference evidence="8 9" key="1">
    <citation type="submission" date="2019-02" db="EMBL/GenBank/DDBJ databases">
        <title>Siculibacillus lacustris gen. nov., sp. nov., a new rosette-forming bacterium isolated from a freshwater crater lake (Lake St. Ana, Romania).</title>
        <authorList>
            <person name="Felfoldi T."/>
            <person name="Marton Z."/>
            <person name="Szabo A."/>
            <person name="Mentes A."/>
            <person name="Boka K."/>
            <person name="Marialigeti K."/>
            <person name="Mathe I."/>
            <person name="Koncz M."/>
            <person name="Schumann P."/>
            <person name="Toth E."/>
        </authorList>
    </citation>
    <scope>NUCLEOTIDE SEQUENCE [LARGE SCALE GENOMIC DNA]</scope>
    <source>
        <strain evidence="8 9">SA-279</strain>
    </source>
</reference>
<dbReference type="FunFam" id="3.40.50.300:FF:000134">
    <property type="entry name" value="Iron-enterobactin ABC transporter ATP-binding protein"/>
    <property type="match status" value="1"/>
</dbReference>
<sequence>MSRIEIRGLGARLGDRRVLDGIDLDLAAGEFVGLIGPNGAGKSTLLRVLAGLLSHDGSVRIDGRPIGDLTPRERALRIAYLSQTHDIAWPMPVAEVVALGRLPHRGPFAPPTDADRRAIAEALAATGLEALRDRPAQRLSGGETARVLLARALAQATPILLADEPTGGLDPAHQLASMRTFADLAGRGHTVVASLHDLGLAARWCRRLLLVDRGRLVADGPPETVLTVENLAAVYGIVAHLGHDGVGPVIVPTHLIAPRPEVVA</sequence>
<dbReference type="SUPFAM" id="SSF52540">
    <property type="entry name" value="P-loop containing nucleoside triphosphate hydrolases"/>
    <property type="match status" value="1"/>
</dbReference>
<comment type="caution">
    <text evidence="8">The sequence shown here is derived from an EMBL/GenBank/DDBJ whole genome shotgun (WGS) entry which is preliminary data.</text>
</comment>
<evidence type="ECO:0000256" key="2">
    <source>
        <dbReference type="ARBA" id="ARBA00022448"/>
    </source>
</evidence>
<dbReference type="InterPro" id="IPR003439">
    <property type="entry name" value="ABC_transporter-like_ATP-bd"/>
</dbReference>
<dbReference type="InterPro" id="IPR027417">
    <property type="entry name" value="P-loop_NTPase"/>
</dbReference>